<dbReference type="Pfam" id="PF13539">
    <property type="entry name" value="Peptidase_M15_4"/>
    <property type="match status" value="1"/>
</dbReference>
<dbReference type="GO" id="GO:0008233">
    <property type="term" value="F:peptidase activity"/>
    <property type="evidence" value="ECO:0007669"/>
    <property type="project" value="InterPro"/>
</dbReference>
<evidence type="ECO:0000259" key="1">
    <source>
        <dbReference type="Pfam" id="PF13539"/>
    </source>
</evidence>
<keyword evidence="3" id="KW-1185">Reference proteome</keyword>
<dbReference type="AlphaFoldDB" id="A0AAF0YP34"/>
<accession>A0AAF0YP34</accession>
<protein>
    <submittedName>
        <fullName evidence="2">M15 family metallopeptidase</fullName>
    </submittedName>
</protein>
<name>A0AAF0YP34_NEIPE</name>
<evidence type="ECO:0000313" key="3">
    <source>
        <dbReference type="Proteomes" id="UP000234781"/>
    </source>
</evidence>
<dbReference type="EMBL" id="CP136962">
    <property type="protein sequence ID" value="WOS97645.1"/>
    <property type="molecule type" value="Genomic_DNA"/>
</dbReference>
<dbReference type="RefSeq" id="WP_234396218.1">
    <property type="nucleotide sequence ID" value="NZ_CP136962.1"/>
</dbReference>
<dbReference type="Proteomes" id="UP000234781">
    <property type="component" value="Chromosome"/>
</dbReference>
<dbReference type="SUPFAM" id="SSF55166">
    <property type="entry name" value="Hedgehog/DD-peptidase"/>
    <property type="match status" value="1"/>
</dbReference>
<dbReference type="Gene3D" id="3.30.1380.10">
    <property type="match status" value="1"/>
</dbReference>
<sequence>MQSHAREIVQQAAAQCFQAAYPQTVKAIGATVSVNGQTFALAKSKYSDYFKKLNSAGLLDQLEQIYPLDFSTPKANEDAGRLRDDAFFAEMYGENEAEVRKNLVPIYWAPSGRTVMFNKVNGAAEKLETVGRELAADFNLKSYAAKTAGTFNYRFISGTKRRSAHAFGIAIDFSLPKGLGTYWQWSGCKEGKACTYPQALRQDAILKRMVAVFEKHGFIWGGKWYHYDSVHFEYRPELLIKQCRSL</sequence>
<dbReference type="InterPro" id="IPR009045">
    <property type="entry name" value="Zn_M74/Hedgehog-like"/>
</dbReference>
<feature type="domain" description="Peptidase M15C" evidence="1">
    <location>
        <begin position="158"/>
        <end position="234"/>
    </location>
</feature>
<reference evidence="3" key="1">
    <citation type="submission" date="2017-12" db="EMBL/GenBank/DDBJ databases">
        <title>Phylogenetic diversity of female urinary microbiome.</title>
        <authorList>
            <person name="Thomas-White K."/>
            <person name="Wolfe A.J."/>
        </authorList>
    </citation>
    <scope>NUCLEOTIDE SEQUENCE [LARGE SCALE GENOMIC DNA]</scope>
    <source>
        <strain evidence="3">UMB0023</strain>
    </source>
</reference>
<organism evidence="2 3">
    <name type="scientific">Neisseria perflava</name>
    <dbReference type="NCBI Taxonomy" id="33053"/>
    <lineage>
        <taxon>Bacteria</taxon>
        <taxon>Pseudomonadati</taxon>
        <taxon>Pseudomonadota</taxon>
        <taxon>Betaproteobacteria</taxon>
        <taxon>Neisseriales</taxon>
        <taxon>Neisseriaceae</taxon>
        <taxon>Neisseria</taxon>
    </lineage>
</organism>
<proteinExistence type="predicted"/>
<dbReference type="InterPro" id="IPR039561">
    <property type="entry name" value="Peptidase_M15C"/>
</dbReference>
<evidence type="ECO:0000313" key="2">
    <source>
        <dbReference type="EMBL" id="WOS97645.1"/>
    </source>
</evidence>
<gene>
    <name evidence="2" type="ORF">CYJ98_008725</name>
</gene>